<name>A0A9Q0UKN0_SALPP</name>
<reference evidence="1" key="2">
    <citation type="journal article" date="2023" name="Int. J. Mol. Sci.">
        <title>De Novo Assembly and Annotation of 11 Diverse Shrub Willow (Salix) Genomes Reveals Novel Gene Organization in Sex-Linked Regions.</title>
        <authorList>
            <person name="Hyden B."/>
            <person name="Feng K."/>
            <person name="Yates T.B."/>
            <person name="Jawdy S."/>
            <person name="Cereghino C."/>
            <person name="Smart L.B."/>
            <person name="Muchero W."/>
        </authorList>
    </citation>
    <scope>NUCLEOTIDE SEQUENCE</scope>
    <source>
        <tissue evidence="1">Shoot tip</tissue>
    </source>
</reference>
<proteinExistence type="predicted"/>
<organism evidence="1 2">
    <name type="scientific">Salix purpurea</name>
    <name type="common">Purple osier willow</name>
    <dbReference type="NCBI Taxonomy" id="77065"/>
    <lineage>
        <taxon>Eukaryota</taxon>
        <taxon>Viridiplantae</taxon>
        <taxon>Streptophyta</taxon>
        <taxon>Embryophyta</taxon>
        <taxon>Tracheophyta</taxon>
        <taxon>Spermatophyta</taxon>
        <taxon>Magnoliopsida</taxon>
        <taxon>eudicotyledons</taxon>
        <taxon>Gunneridae</taxon>
        <taxon>Pentapetalae</taxon>
        <taxon>rosids</taxon>
        <taxon>fabids</taxon>
        <taxon>Malpighiales</taxon>
        <taxon>Salicaceae</taxon>
        <taxon>Saliceae</taxon>
        <taxon>Salix</taxon>
    </lineage>
</organism>
<protein>
    <submittedName>
        <fullName evidence="1">Uncharacterized protein</fullName>
    </submittedName>
</protein>
<dbReference type="Proteomes" id="UP001151532">
    <property type="component" value="Chromosome 18"/>
</dbReference>
<evidence type="ECO:0000313" key="2">
    <source>
        <dbReference type="Proteomes" id="UP001151532"/>
    </source>
</evidence>
<evidence type="ECO:0000313" key="1">
    <source>
        <dbReference type="EMBL" id="KAJ6731870.1"/>
    </source>
</evidence>
<gene>
    <name evidence="1" type="ORF">OIU79_003071</name>
</gene>
<sequence length="55" mass="6474">MMSKGMEMEVICLKVRNSIFLTCRLEEVTERTEWNYQAGSRPDQFCAAYFLTPFT</sequence>
<dbReference type="EMBL" id="JAPFFK010000012">
    <property type="protein sequence ID" value="KAJ6731870.1"/>
    <property type="molecule type" value="Genomic_DNA"/>
</dbReference>
<reference evidence="1" key="1">
    <citation type="submission" date="2022-11" db="EMBL/GenBank/DDBJ databases">
        <authorList>
            <person name="Hyden B.L."/>
            <person name="Feng K."/>
            <person name="Yates T."/>
            <person name="Jawdy S."/>
            <person name="Smart L.B."/>
            <person name="Muchero W."/>
        </authorList>
    </citation>
    <scope>NUCLEOTIDE SEQUENCE</scope>
    <source>
        <tissue evidence="1">Shoot tip</tissue>
    </source>
</reference>
<keyword evidence="2" id="KW-1185">Reference proteome</keyword>
<dbReference type="AlphaFoldDB" id="A0A9Q0UKN0"/>
<accession>A0A9Q0UKN0</accession>
<comment type="caution">
    <text evidence="1">The sequence shown here is derived from an EMBL/GenBank/DDBJ whole genome shotgun (WGS) entry which is preliminary data.</text>
</comment>